<dbReference type="EMBL" id="WHNP01000016">
    <property type="protein sequence ID" value="MPW18978.1"/>
    <property type="molecule type" value="Genomic_DNA"/>
</dbReference>
<reference evidence="4 5" key="1">
    <citation type="submission" date="2019-10" db="EMBL/GenBank/DDBJ databases">
        <title>Paraburkholderia sp. isolated from nodules of Mimosa pudica from Brazilian Atlantic Forest soils.</title>
        <authorList>
            <person name="Paulitsch F."/>
            <person name="Hungria M."/>
            <person name="Dall'Agnol R."/>
        </authorList>
    </citation>
    <scope>NUCLEOTIDE SEQUENCE [LARGE SCALE GENOMIC DNA]</scope>
    <source>
        <strain evidence="4 5">CNPSo 3157</strain>
    </source>
</reference>
<evidence type="ECO:0000313" key="4">
    <source>
        <dbReference type="EMBL" id="MPW18978.1"/>
    </source>
</evidence>
<proteinExistence type="predicted"/>
<dbReference type="GO" id="GO:0000160">
    <property type="term" value="P:phosphorelay signal transduction system"/>
    <property type="evidence" value="ECO:0007669"/>
    <property type="project" value="InterPro"/>
</dbReference>
<protein>
    <submittedName>
        <fullName evidence="4">Response regulator</fullName>
    </submittedName>
</protein>
<dbReference type="PROSITE" id="PS50110">
    <property type="entry name" value="RESPONSE_REGULATORY"/>
    <property type="match status" value="1"/>
</dbReference>
<dbReference type="AlphaFoldDB" id="A0A7X1NBL9"/>
<feature type="modified residue" description="4-aspartylphosphate" evidence="2">
    <location>
        <position position="52"/>
    </location>
</feature>
<dbReference type="InterPro" id="IPR050595">
    <property type="entry name" value="Bact_response_regulator"/>
</dbReference>
<dbReference type="RefSeq" id="WP_152760550.1">
    <property type="nucleotide sequence ID" value="NZ_WHNP01000016.1"/>
</dbReference>
<dbReference type="SUPFAM" id="SSF52172">
    <property type="entry name" value="CheY-like"/>
    <property type="match status" value="1"/>
</dbReference>
<dbReference type="PANTHER" id="PTHR44591:SF3">
    <property type="entry name" value="RESPONSE REGULATORY DOMAIN-CONTAINING PROTEIN"/>
    <property type="match status" value="1"/>
</dbReference>
<evidence type="ECO:0000259" key="3">
    <source>
        <dbReference type="PROSITE" id="PS50110"/>
    </source>
</evidence>
<dbReference type="PANTHER" id="PTHR44591">
    <property type="entry name" value="STRESS RESPONSE REGULATOR PROTEIN 1"/>
    <property type="match status" value="1"/>
</dbReference>
<feature type="domain" description="Response regulatory" evidence="3">
    <location>
        <begin position="3"/>
        <end position="113"/>
    </location>
</feature>
<organism evidence="4 5">
    <name type="scientific">Paraburkholderia franconis</name>
    <dbReference type="NCBI Taxonomy" id="2654983"/>
    <lineage>
        <taxon>Bacteria</taxon>
        <taxon>Pseudomonadati</taxon>
        <taxon>Pseudomonadota</taxon>
        <taxon>Betaproteobacteria</taxon>
        <taxon>Burkholderiales</taxon>
        <taxon>Burkholderiaceae</taxon>
        <taxon>Paraburkholderia</taxon>
    </lineage>
</organism>
<keyword evidence="5" id="KW-1185">Reference proteome</keyword>
<evidence type="ECO:0000256" key="2">
    <source>
        <dbReference type="PROSITE-ProRule" id="PRU00169"/>
    </source>
</evidence>
<dbReference type="Proteomes" id="UP000484381">
    <property type="component" value="Unassembled WGS sequence"/>
</dbReference>
<keyword evidence="1 2" id="KW-0597">Phosphoprotein</keyword>
<comment type="caution">
    <text evidence="4">The sequence shown here is derived from an EMBL/GenBank/DDBJ whole genome shotgun (WGS) entry which is preliminary data.</text>
</comment>
<accession>A0A7X1NBL9</accession>
<evidence type="ECO:0000313" key="5">
    <source>
        <dbReference type="Proteomes" id="UP000484381"/>
    </source>
</evidence>
<dbReference type="Gene3D" id="3.40.50.2300">
    <property type="match status" value="1"/>
</dbReference>
<dbReference type="Pfam" id="PF00072">
    <property type="entry name" value="Response_reg"/>
    <property type="match status" value="1"/>
</dbReference>
<dbReference type="InterPro" id="IPR001789">
    <property type="entry name" value="Sig_transdc_resp-reg_receiver"/>
</dbReference>
<gene>
    <name evidence="4" type="ORF">GCT13_19265</name>
</gene>
<dbReference type="SMART" id="SM00448">
    <property type="entry name" value="REC"/>
    <property type="match status" value="1"/>
</dbReference>
<dbReference type="InterPro" id="IPR011006">
    <property type="entry name" value="CheY-like_superfamily"/>
</dbReference>
<sequence length="122" mass="12892">MCRVLLVDDDANTRDALGAVLQNAGHVVTLARDGPEALRLAVMVNPQVIVCDVMMPAMDGPEVACRIRTIPVLANVPVVLMSAVLPVPAVPVAAMLRKPFDPSLLLRLVDDLTDQSASGRSA</sequence>
<evidence type="ECO:0000256" key="1">
    <source>
        <dbReference type="ARBA" id="ARBA00022553"/>
    </source>
</evidence>
<name>A0A7X1NBL9_9BURK</name>